<accession>A0A150IML8</accession>
<feature type="domain" description="Mur ligase central" evidence="8">
    <location>
        <begin position="49"/>
        <end position="275"/>
    </location>
</feature>
<dbReference type="Pfam" id="PF08245">
    <property type="entry name" value="Mur_ligase_M"/>
    <property type="match status" value="1"/>
</dbReference>
<reference evidence="12 13" key="1">
    <citation type="journal article" date="2016" name="ISME J.">
        <title>Chasing the elusive Euryarchaeota class WSA2: genomes reveal a uniquely fastidious methyl-reducing methanogen.</title>
        <authorList>
            <person name="Nobu M.K."/>
            <person name="Narihiro T."/>
            <person name="Kuroda K."/>
            <person name="Mei R."/>
            <person name="Liu W.T."/>
        </authorList>
    </citation>
    <scope>NUCLEOTIDE SEQUENCE [LARGE SCALE GENOMIC DNA]</scope>
    <source>
        <strain evidence="9">B03fssc0709_Meth_Bin005</strain>
        <strain evidence="10">B15fssc0709_Meth_Bin003</strain>
        <strain evidence="11">BMIXfssc0709_Meth_Bin006</strain>
    </source>
</reference>
<evidence type="ECO:0000313" key="11">
    <source>
        <dbReference type="EMBL" id="KYC51247.1"/>
    </source>
</evidence>
<dbReference type="Proteomes" id="UP000092401">
    <property type="component" value="Unassembled WGS sequence"/>
</dbReference>
<keyword evidence="6" id="KW-0460">Magnesium</keyword>
<dbReference type="GO" id="GO:0004326">
    <property type="term" value="F:tetrahydrofolylpolyglutamate synthase activity"/>
    <property type="evidence" value="ECO:0007669"/>
    <property type="project" value="InterPro"/>
</dbReference>
<dbReference type="PANTHER" id="PTHR11136:SF0">
    <property type="entry name" value="DIHYDROFOLATE SYNTHETASE-RELATED"/>
    <property type="match status" value="1"/>
</dbReference>
<dbReference type="EMBL" id="LNGE01000002">
    <property type="protein sequence ID" value="KYC46249.1"/>
    <property type="molecule type" value="Genomic_DNA"/>
</dbReference>
<accession>A0A150J1Z0</accession>
<dbReference type="Proteomes" id="UP000091929">
    <property type="component" value="Unassembled WGS sequence"/>
</dbReference>
<keyword evidence="2" id="KW-0436">Ligase</keyword>
<protein>
    <submittedName>
        <fullName evidence="10">Bifunctional folylpolyglutamate synthase/ dihydrofolate synthase</fullName>
    </submittedName>
</protein>
<dbReference type="SUPFAM" id="SSF53623">
    <property type="entry name" value="MurD-like peptide ligases, catalytic domain"/>
    <property type="match status" value="1"/>
</dbReference>
<sequence length="437" mass="49012">MQDDFLESLKLIGSKPGLERLNSKLGLERIRYLLEKSGTEWEDIPVVHIAGTNGKGSVVTFISNILAQSNYKVGSYISPHLIDIYERIKINDNNIPSKDFDKILSELKYYCQEAEKLKEIGSPTFFEVLTAISIIYFVQKKVEVIVSEVGLGGRLDATNVLNGKAIAITNISLDHQEILGNSKEEILTEKAGIIKKGSVVSSCIDLDLATLLQNLCIEKEARLKLFTKDFRVIEKQISFDGSVFDYFSDHNNFKDIKLKMIGRHQIANAACAISLAESMSYFGLHQITEESIRKGLEKSIWPGRFQVLKKSPMIMVDVAHNVDGAKSLSETYNSLFKDSNTLLLVGISQDKDIEGILKELSKISKRIVLTTIPPRCANIGTLEEKAKKYFKDIRSFEDPLKAYDYCRSNLKKHDKLIITGSIYVAGYILKGRKLLGS</sequence>
<dbReference type="InterPro" id="IPR036565">
    <property type="entry name" value="Mur-like_cat_sf"/>
</dbReference>
<accession>A0A150IUD5</accession>
<dbReference type="GO" id="GO:0046872">
    <property type="term" value="F:metal ion binding"/>
    <property type="evidence" value="ECO:0007669"/>
    <property type="project" value="UniProtKB-KW"/>
</dbReference>
<dbReference type="GO" id="GO:0005524">
    <property type="term" value="F:ATP binding"/>
    <property type="evidence" value="ECO:0007669"/>
    <property type="project" value="UniProtKB-KW"/>
</dbReference>
<dbReference type="GO" id="GO:0008841">
    <property type="term" value="F:dihydrofolate synthase activity"/>
    <property type="evidence" value="ECO:0007669"/>
    <property type="project" value="TreeGrafter"/>
</dbReference>
<evidence type="ECO:0000313" key="12">
    <source>
        <dbReference type="Proteomes" id="UP000091929"/>
    </source>
</evidence>
<evidence type="ECO:0000313" key="9">
    <source>
        <dbReference type="EMBL" id="KYC46249.1"/>
    </source>
</evidence>
<dbReference type="InterPro" id="IPR013221">
    <property type="entry name" value="Mur_ligase_cen"/>
</dbReference>
<evidence type="ECO:0000259" key="7">
    <source>
        <dbReference type="Pfam" id="PF02875"/>
    </source>
</evidence>
<comment type="similarity">
    <text evidence="1">Belongs to the folylpolyglutamate synthase family.</text>
</comment>
<evidence type="ECO:0000256" key="6">
    <source>
        <dbReference type="ARBA" id="ARBA00022842"/>
    </source>
</evidence>
<comment type="caution">
    <text evidence="10">The sequence shown here is derived from an EMBL/GenBank/DDBJ whole genome shotgun (WGS) entry which is preliminary data.</text>
</comment>
<dbReference type="PANTHER" id="PTHR11136">
    <property type="entry name" value="FOLYLPOLYGLUTAMATE SYNTHASE-RELATED"/>
    <property type="match status" value="1"/>
</dbReference>
<evidence type="ECO:0000256" key="2">
    <source>
        <dbReference type="ARBA" id="ARBA00022598"/>
    </source>
</evidence>
<dbReference type="Gene3D" id="3.40.1190.10">
    <property type="entry name" value="Mur-like, catalytic domain"/>
    <property type="match status" value="1"/>
</dbReference>
<evidence type="ECO:0000313" key="13">
    <source>
        <dbReference type="Proteomes" id="UP000092401"/>
    </source>
</evidence>
<keyword evidence="5" id="KW-0067">ATP-binding</keyword>
<evidence type="ECO:0000313" key="10">
    <source>
        <dbReference type="EMBL" id="KYC48583.1"/>
    </source>
</evidence>
<dbReference type="EMBL" id="LNGF01000003">
    <property type="protein sequence ID" value="KYC48583.1"/>
    <property type="molecule type" value="Genomic_DNA"/>
</dbReference>
<dbReference type="EMBL" id="LNJC01000002">
    <property type="protein sequence ID" value="KYC51247.1"/>
    <property type="molecule type" value="Genomic_DNA"/>
</dbReference>
<evidence type="ECO:0000256" key="4">
    <source>
        <dbReference type="ARBA" id="ARBA00022741"/>
    </source>
</evidence>
<dbReference type="PATRIC" id="fig|1706437.3.peg.253"/>
<dbReference type="PIRSF" id="PIRSF001563">
    <property type="entry name" value="Folylpolyglu_synth"/>
    <property type="match status" value="1"/>
</dbReference>
<dbReference type="NCBIfam" id="TIGR01499">
    <property type="entry name" value="folC"/>
    <property type="match status" value="1"/>
</dbReference>
<keyword evidence="4" id="KW-0547">Nucleotide-binding</keyword>
<evidence type="ECO:0000256" key="3">
    <source>
        <dbReference type="ARBA" id="ARBA00022723"/>
    </source>
</evidence>
<dbReference type="SUPFAM" id="SSF53244">
    <property type="entry name" value="MurD-like peptide ligases, peptide-binding domain"/>
    <property type="match status" value="1"/>
</dbReference>
<proteinExistence type="inferred from homology"/>
<dbReference type="InterPro" id="IPR004101">
    <property type="entry name" value="Mur_ligase_C"/>
</dbReference>
<gene>
    <name evidence="9" type="ORF">APG10_00119</name>
    <name evidence="10" type="ORF">APG11_00254</name>
    <name evidence="11" type="ORF">APG12_00172</name>
</gene>
<dbReference type="AlphaFoldDB" id="A0A150IUD5"/>
<evidence type="ECO:0000256" key="1">
    <source>
        <dbReference type="ARBA" id="ARBA00008276"/>
    </source>
</evidence>
<name>A0A150IUD5_9EURY</name>
<organism evidence="10 12">
    <name type="scientific">Candidatus Methanofastidiosum methylothiophilum</name>
    <dbReference type="NCBI Taxonomy" id="1705564"/>
    <lineage>
        <taxon>Archaea</taxon>
        <taxon>Methanobacteriati</taxon>
        <taxon>Methanobacteriota</taxon>
        <taxon>Stenosarchaea group</taxon>
        <taxon>Candidatus Methanofastidiosia</taxon>
        <taxon>Candidatus Methanofastidiosales</taxon>
        <taxon>Candidatus Methanofastidiosaceae</taxon>
        <taxon>Candidatus Methanofastidiosum</taxon>
    </lineage>
</organism>
<dbReference type="GO" id="GO:0005737">
    <property type="term" value="C:cytoplasm"/>
    <property type="evidence" value="ECO:0007669"/>
    <property type="project" value="TreeGrafter"/>
</dbReference>
<dbReference type="Pfam" id="PF02875">
    <property type="entry name" value="Mur_ligase_C"/>
    <property type="match status" value="1"/>
</dbReference>
<dbReference type="Gene3D" id="3.90.190.20">
    <property type="entry name" value="Mur ligase, C-terminal domain"/>
    <property type="match status" value="1"/>
</dbReference>
<dbReference type="InterPro" id="IPR001645">
    <property type="entry name" value="Folylpolyglutamate_synth"/>
</dbReference>
<feature type="domain" description="Mur ligase C-terminal" evidence="7">
    <location>
        <begin position="303"/>
        <end position="421"/>
    </location>
</feature>
<dbReference type="InterPro" id="IPR036615">
    <property type="entry name" value="Mur_ligase_C_dom_sf"/>
</dbReference>
<evidence type="ECO:0000256" key="5">
    <source>
        <dbReference type="ARBA" id="ARBA00022840"/>
    </source>
</evidence>
<dbReference type="PATRIC" id="fig|1706438.3.peg.172"/>
<dbReference type="Proteomes" id="UP000092403">
    <property type="component" value="Unassembled WGS sequence"/>
</dbReference>
<keyword evidence="3" id="KW-0479">Metal-binding</keyword>
<evidence type="ECO:0000259" key="8">
    <source>
        <dbReference type="Pfam" id="PF08245"/>
    </source>
</evidence>
<dbReference type="PATRIC" id="fig|1706436.3.peg.118"/>